<dbReference type="AlphaFoldDB" id="A0A7C5PAX6"/>
<gene>
    <name evidence="5" type="ORF">ENL70_06440</name>
</gene>
<sequence length="359" mass="40285">MIATIEILKSNFHTIIQGNPRLGFKAFGVPESGPVDPFTSVLANLLLDNEPYAPLLEITQGGLEFLVHNDTYIALSGADLNAVILRKNRSLTIPIGLAIKLHDKDRVVFNGSNKGFRCWCAFCGGIKVPPILSSTSALETSNFGGIFGRRLLKGDVFEVENNTKPRNKMLLPLLNFREEENVCLRVVKGSQYDKFSQDDIENSFKNSYRVLSDSNRIGIRLSCVDKESKVVKGFNILSDPSPLGAVQITVDGIPIILLQDRGTVGGYSKIATVIKADFIKIAQLKPNQLVNFKLICIEDAINEYYNVLNLIKRSILEVDADFIKKYMKLFRENDLTFFEFNTNNFNLLLRRDYFKTKGC</sequence>
<keyword evidence="2" id="KW-0378">Hydrolase</keyword>
<keyword evidence="1" id="KW-0547">Nucleotide-binding</keyword>
<keyword evidence="5" id="KW-0808">Transferase</keyword>
<dbReference type="GO" id="GO:0016740">
    <property type="term" value="F:transferase activity"/>
    <property type="evidence" value="ECO:0007669"/>
    <property type="project" value="UniProtKB-KW"/>
</dbReference>
<evidence type="ECO:0000259" key="4">
    <source>
        <dbReference type="SMART" id="SM00797"/>
    </source>
</evidence>
<evidence type="ECO:0000313" key="5">
    <source>
        <dbReference type="EMBL" id="HHI66166.1"/>
    </source>
</evidence>
<feature type="domain" description="Carboxyltransferase" evidence="4">
    <location>
        <begin position="26"/>
        <end position="310"/>
    </location>
</feature>
<evidence type="ECO:0000256" key="2">
    <source>
        <dbReference type="ARBA" id="ARBA00022801"/>
    </source>
</evidence>
<evidence type="ECO:0000256" key="3">
    <source>
        <dbReference type="ARBA" id="ARBA00022840"/>
    </source>
</evidence>
<dbReference type="GO" id="GO:0005524">
    <property type="term" value="F:ATP binding"/>
    <property type="evidence" value="ECO:0007669"/>
    <property type="project" value="UniProtKB-KW"/>
</dbReference>
<name>A0A7C5PAX6_9BACT</name>
<dbReference type="EMBL" id="DRUY01000213">
    <property type="protein sequence ID" value="HHI66166.1"/>
    <property type="molecule type" value="Genomic_DNA"/>
</dbReference>
<dbReference type="InterPro" id="IPR003778">
    <property type="entry name" value="CT_A_B"/>
</dbReference>
<dbReference type="InterPro" id="IPR029000">
    <property type="entry name" value="Cyclophilin-like_dom_sf"/>
</dbReference>
<protein>
    <submittedName>
        <fullName evidence="5">Biotin-dependent carboxyltransferase</fullName>
    </submittedName>
</protein>
<dbReference type="InterPro" id="IPR052708">
    <property type="entry name" value="PxpC"/>
</dbReference>
<dbReference type="GO" id="GO:0016787">
    <property type="term" value="F:hydrolase activity"/>
    <property type="evidence" value="ECO:0007669"/>
    <property type="project" value="UniProtKB-KW"/>
</dbReference>
<dbReference type="SMART" id="SM00797">
    <property type="entry name" value="AHS2"/>
    <property type="match status" value="1"/>
</dbReference>
<accession>A0A7C5PAX6</accession>
<dbReference type="Pfam" id="PF02626">
    <property type="entry name" value="CT_A_B"/>
    <property type="match status" value="1"/>
</dbReference>
<reference evidence="5" key="1">
    <citation type="journal article" date="2020" name="mSystems">
        <title>Genome- and Community-Level Interaction Insights into Carbon Utilization and Element Cycling Functions of Hydrothermarchaeota in Hydrothermal Sediment.</title>
        <authorList>
            <person name="Zhou Z."/>
            <person name="Liu Y."/>
            <person name="Xu W."/>
            <person name="Pan J."/>
            <person name="Luo Z.H."/>
            <person name="Li M."/>
        </authorList>
    </citation>
    <scope>NUCLEOTIDE SEQUENCE [LARGE SCALE GENOMIC DNA]</scope>
    <source>
        <strain evidence="5">SpSt-1019</strain>
    </source>
</reference>
<organism evidence="5">
    <name type="scientific">Thermodesulfobium narugense</name>
    <dbReference type="NCBI Taxonomy" id="184064"/>
    <lineage>
        <taxon>Bacteria</taxon>
        <taxon>Pseudomonadati</taxon>
        <taxon>Thermodesulfobiota</taxon>
        <taxon>Thermodesulfobiia</taxon>
        <taxon>Thermodesulfobiales</taxon>
        <taxon>Thermodesulfobiaceae</taxon>
        <taxon>Thermodesulfobium</taxon>
    </lineage>
</organism>
<comment type="caution">
    <text evidence="5">The sequence shown here is derived from an EMBL/GenBank/DDBJ whole genome shotgun (WGS) entry which is preliminary data.</text>
</comment>
<dbReference type="PANTHER" id="PTHR43309">
    <property type="entry name" value="5-OXOPROLINASE SUBUNIT C"/>
    <property type="match status" value="1"/>
</dbReference>
<dbReference type="SUPFAM" id="SSF50891">
    <property type="entry name" value="Cyclophilin-like"/>
    <property type="match status" value="1"/>
</dbReference>
<keyword evidence="3" id="KW-0067">ATP-binding</keyword>
<dbReference type="PANTHER" id="PTHR43309:SF5">
    <property type="entry name" value="5-OXOPROLINASE SUBUNIT C"/>
    <property type="match status" value="1"/>
</dbReference>
<dbReference type="Gene3D" id="2.40.100.10">
    <property type="entry name" value="Cyclophilin-like"/>
    <property type="match status" value="1"/>
</dbReference>
<proteinExistence type="predicted"/>
<evidence type="ECO:0000256" key="1">
    <source>
        <dbReference type="ARBA" id="ARBA00022741"/>
    </source>
</evidence>